<evidence type="ECO:0008006" key="3">
    <source>
        <dbReference type="Google" id="ProtNLM"/>
    </source>
</evidence>
<organism evidence="1 2">
    <name type="scientific">Croceivirga radicis</name>
    <dbReference type="NCBI Taxonomy" id="1929488"/>
    <lineage>
        <taxon>Bacteria</taxon>
        <taxon>Pseudomonadati</taxon>
        <taxon>Bacteroidota</taxon>
        <taxon>Flavobacteriia</taxon>
        <taxon>Flavobacteriales</taxon>
        <taxon>Flavobacteriaceae</taxon>
        <taxon>Croceivirga</taxon>
    </lineage>
</organism>
<dbReference type="RefSeq" id="WP_080317586.1">
    <property type="nucleotide sequence ID" value="NZ_MTBC01000001.1"/>
</dbReference>
<name>A0A1V6LUZ1_9FLAO</name>
<sequence>MNNFFCDITYNGDDFKTHKLPKGDYENCTFANCNFKEGFIDNINFIECTFQECDLTNVNCTATIFNQVTFIGCKMIGIDFSTCNPMFLNLGFTNCNLTLANFNALELPKTNFKDCTLDQVDFSETQLKGSNIENCQLKNTVFYNTKLDSCNFNNSTYLLIDPDQNSIKKTKFNIDQLPGLLKKHDIVVAY</sequence>
<accession>A0A1V6LUZ1</accession>
<dbReference type="InterPro" id="IPR001646">
    <property type="entry name" value="5peptide_repeat"/>
</dbReference>
<keyword evidence="2" id="KW-1185">Reference proteome</keyword>
<dbReference type="EMBL" id="MTBC01000001">
    <property type="protein sequence ID" value="OQD43995.1"/>
    <property type="molecule type" value="Genomic_DNA"/>
</dbReference>
<dbReference type="InterPro" id="IPR052949">
    <property type="entry name" value="PA_immunity-related"/>
</dbReference>
<proteinExistence type="predicted"/>
<dbReference type="SUPFAM" id="SSF141571">
    <property type="entry name" value="Pentapeptide repeat-like"/>
    <property type="match status" value="1"/>
</dbReference>
<dbReference type="OrthoDB" id="67652at2"/>
<dbReference type="PANTHER" id="PTHR42999">
    <property type="entry name" value="ANTIBIOTIC RESISTANCE PROTEIN MCBG"/>
    <property type="match status" value="1"/>
</dbReference>
<dbReference type="PANTHER" id="PTHR42999:SF1">
    <property type="entry name" value="PENTAPEPTIDE REPEAT-CONTAINING PROTEIN"/>
    <property type="match status" value="1"/>
</dbReference>
<protein>
    <recommendedName>
        <fullName evidence="3">MCBG-like protein</fullName>
    </recommendedName>
</protein>
<dbReference type="Gene3D" id="2.160.20.80">
    <property type="entry name" value="E3 ubiquitin-protein ligase SopA"/>
    <property type="match status" value="1"/>
</dbReference>
<gene>
    <name evidence="1" type="ORF">BUL40_00110</name>
</gene>
<dbReference type="Pfam" id="PF13599">
    <property type="entry name" value="Pentapeptide_4"/>
    <property type="match status" value="2"/>
</dbReference>
<comment type="caution">
    <text evidence="1">The sequence shown here is derived from an EMBL/GenBank/DDBJ whole genome shotgun (WGS) entry which is preliminary data.</text>
</comment>
<dbReference type="AlphaFoldDB" id="A0A1V6LUZ1"/>
<dbReference type="Proteomes" id="UP000191680">
    <property type="component" value="Unassembled WGS sequence"/>
</dbReference>
<reference evidence="1 2" key="1">
    <citation type="submission" date="2016-12" db="EMBL/GenBank/DDBJ databases">
        <authorList>
            <person name="Song W.-J."/>
            <person name="Kurnit D.M."/>
        </authorList>
    </citation>
    <scope>NUCLEOTIDE SEQUENCE [LARGE SCALE GENOMIC DNA]</scope>
    <source>
        <strain evidence="1 2">HSG9</strain>
    </source>
</reference>
<evidence type="ECO:0000313" key="1">
    <source>
        <dbReference type="EMBL" id="OQD43995.1"/>
    </source>
</evidence>
<evidence type="ECO:0000313" key="2">
    <source>
        <dbReference type="Proteomes" id="UP000191680"/>
    </source>
</evidence>